<sequence length="168" mass="19499">MAWFIIFSMGDGGRRFGWYCVPCEWLSYFMLLFLSFLFLFLGLNFLRLPSSYCYLGMKSMVGFCFCFLCVCFFPTRILLLLFPGAFCLFVSLYSVCVVLNVLGSLGVYSGTDSIYLVNERIRKKDHSFEGKENGDNYIRYFPVYSIRNTEYNRADKPPEVKTACMLPK</sequence>
<accession>A0ABQ6WNV2</accession>
<dbReference type="EMBL" id="ML735723">
    <property type="protein sequence ID" value="KAE8418795.1"/>
    <property type="molecule type" value="Genomic_DNA"/>
</dbReference>
<feature type="transmembrane region" description="Helical" evidence="1">
    <location>
        <begin position="92"/>
        <end position="117"/>
    </location>
</feature>
<proteinExistence type="predicted"/>
<evidence type="ECO:0000313" key="3">
    <source>
        <dbReference type="Proteomes" id="UP000325395"/>
    </source>
</evidence>
<feature type="transmembrane region" description="Helical" evidence="1">
    <location>
        <begin position="60"/>
        <end position="86"/>
    </location>
</feature>
<keyword evidence="1" id="KW-0812">Transmembrane</keyword>
<keyword evidence="1" id="KW-1133">Transmembrane helix</keyword>
<evidence type="ECO:0000313" key="2">
    <source>
        <dbReference type="EMBL" id="KAE8418795.1"/>
    </source>
</evidence>
<organism evidence="2 3">
    <name type="scientific">Aspergillus pseudocaelatus</name>
    <dbReference type="NCBI Taxonomy" id="1825620"/>
    <lineage>
        <taxon>Eukaryota</taxon>
        <taxon>Fungi</taxon>
        <taxon>Dikarya</taxon>
        <taxon>Ascomycota</taxon>
        <taxon>Pezizomycotina</taxon>
        <taxon>Eurotiomycetes</taxon>
        <taxon>Eurotiomycetidae</taxon>
        <taxon>Eurotiales</taxon>
        <taxon>Aspergillaceae</taxon>
        <taxon>Aspergillus</taxon>
        <taxon>Aspergillus subgen. Circumdati</taxon>
    </lineage>
</organism>
<reference evidence="2 3" key="1">
    <citation type="submission" date="2019-04" db="EMBL/GenBank/DDBJ databases">
        <authorList>
            <consortium name="DOE Joint Genome Institute"/>
            <person name="Mondo S."/>
            <person name="Kjaerbolling I."/>
            <person name="Vesth T."/>
            <person name="Frisvad J.C."/>
            <person name="Nybo J.L."/>
            <person name="Theobald S."/>
            <person name="Kildgaard S."/>
            <person name="Isbrandt T."/>
            <person name="Kuo A."/>
            <person name="Sato A."/>
            <person name="Lyhne E.K."/>
            <person name="Kogle M.E."/>
            <person name="Wiebenga A."/>
            <person name="Kun R.S."/>
            <person name="Lubbers R.J."/>
            <person name="Makela M.R."/>
            <person name="Barry K."/>
            <person name="Chovatia M."/>
            <person name="Clum A."/>
            <person name="Daum C."/>
            <person name="Haridas S."/>
            <person name="He G."/>
            <person name="LaButti K."/>
            <person name="Lipzen A."/>
            <person name="Riley R."/>
            <person name="Salamov A."/>
            <person name="Simmons B.A."/>
            <person name="Magnuson J.K."/>
            <person name="Henrissat B."/>
            <person name="Mortensen U.H."/>
            <person name="Larsen T.O."/>
            <person name="Devries R.P."/>
            <person name="Grigoriev I.V."/>
            <person name="Machida M."/>
            <person name="Baker S.E."/>
            <person name="Andersen M.R."/>
            <person name="Cantor M.N."/>
            <person name="Hua S.X."/>
        </authorList>
    </citation>
    <scope>NUCLEOTIDE SEQUENCE [LARGE SCALE GENOMIC DNA]</scope>
    <source>
        <strain evidence="2 3">CBS 117616</strain>
    </source>
</reference>
<name>A0ABQ6WNV2_9EURO</name>
<keyword evidence="3" id="KW-1185">Reference proteome</keyword>
<gene>
    <name evidence="2" type="ORF">BDV36DRAFT_253124</name>
</gene>
<dbReference type="Proteomes" id="UP000325395">
    <property type="component" value="Unassembled WGS sequence"/>
</dbReference>
<evidence type="ECO:0000256" key="1">
    <source>
        <dbReference type="SAM" id="Phobius"/>
    </source>
</evidence>
<keyword evidence="1" id="KW-0472">Membrane</keyword>
<protein>
    <submittedName>
        <fullName evidence="2">Uncharacterized protein</fullName>
    </submittedName>
</protein>
<feature type="transmembrane region" description="Helical" evidence="1">
    <location>
        <begin position="25"/>
        <end position="48"/>
    </location>
</feature>